<dbReference type="EC" id="3.1.4.1" evidence="5"/>
<dbReference type="Proteomes" id="UP000019132">
    <property type="component" value="Unassembled WGS sequence"/>
</dbReference>
<dbReference type="Pfam" id="PF08774">
    <property type="entry name" value="VRR_NUC"/>
    <property type="match status" value="1"/>
</dbReference>
<dbReference type="InterPro" id="IPR014883">
    <property type="entry name" value="VRR_NUC"/>
</dbReference>
<dbReference type="CDD" id="cd22326">
    <property type="entry name" value="FAN1-like"/>
    <property type="match status" value="1"/>
</dbReference>
<dbReference type="InterPro" id="IPR049132">
    <property type="entry name" value="FAN1-like_euk"/>
</dbReference>
<keyword evidence="3 5" id="KW-0378">Hydrolase</keyword>
<dbReference type="InterPro" id="IPR049126">
    <property type="entry name" value="FAN1-like_TPR"/>
</dbReference>
<dbReference type="GO" id="GO:0046872">
    <property type="term" value="F:metal ion binding"/>
    <property type="evidence" value="ECO:0007669"/>
    <property type="project" value="UniProtKB-KW"/>
</dbReference>
<protein>
    <recommendedName>
        <fullName evidence="5">Fanconi-associated nuclease</fullName>
        <ecNumber evidence="5">3.1.4.1</ecNumber>
    </recommendedName>
</protein>
<keyword evidence="5" id="KW-0539">Nucleus</keyword>
<dbReference type="Pfam" id="PF21170">
    <property type="entry name" value="FAN1_TPR"/>
    <property type="match status" value="1"/>
</dbReference>
<keyword evidence="4 5" id="KW-0460">Magnesium</keyword>
<dbReference type="VEuPathDB" id="FungiDB:PYU1_G009181"/>
<dbReference type="EnsemblProtists" id="PYU1_T009199">
    <property type="protein sequence ID" value="PYU1_T009199"/>
    <property type="gene ID" value="PYU1_G009181"/>
</dbReference>
<dbReference type="GO" id="GO:0036297">
    <property type="term" value="P:interstrand cross-link repair"/>
    <property type="evidence" value="ECO:0007669"/>
    <property type="project" value="InterPro"/>
</dbReference>
<evidence type="ECO:0000313" key="10">
    <source>
        <dbReference type="Proteomes" id="UP000019132"/>
    </source>
</evidence>
<keyword evidence="1 5" id="KW-0540">Nuclease</keyword>
<keyword evidence="5" id="KW-0227">DNA damage</keyword>
<evidence type="ECO:0000259" key="7">
    <source>
        <dbReference type="Pfam" id="PF08774"/>
    </source>
</evidence>
<dbReference type="GO" id="GO:0005634">
    <property type="term" value="C:nucleus"/>
    <property type="evidence" value="ECO:0007669"/>
    <property type="project" value="UniProtKB-SubCell"/>
</dbReference>
<comment type="function">
    <text evidence="5">Nuclease required for the repair of DNA interstrand cross-links (ICL). Acts as a 5'-3' exonuclease that anchors at a cut end of DNA and cleaves DNA successively at every third nucleotide, allowing to excise an ICL from one strand through flanking incisions.</text>
</comment>
<keyword evidence="2 5" id="KW-0479">Metal-binding</keyword>
<comment type="cofactor">
    <cofactor evidence="5">
        <name>Mg(2+)</name>
        <dbReference type="ChEBI" id="CHEBI:18420"/>
    </cofactor>
    <cofactor evidence="5">
        <name>Mn(2+)</name>
        <dbReference type="ChEBI" id="CHEBI:29035"/>
    </cofactor>
</comment>
<evidence type="ECO:0000256" key="3">
    <source>
        <dbReference type="ARBA" id="ARBA00022801"/>
    </source>
</evidence>
<dbReference type="PANTHER" id="PTHR15749">
    <property type="entry name" value="FANCONI-ASSOCIATED NUCLEASE 1"/>
    <property type="match status" value="1"/>
</dbReference>
<reference evidence="10" key="1">
    <citation type="journal article" date="2010" name="Genome Biol.">
        <title>Genome sequence of the necrotrophic plant pathogen Pythium ultimum reveals original pathogenicity mechanisms and effector repertoire.</title>
        <authorList>
            <person name="Levesque C.A."/>
            <person name="Brouwer H."/>
            <person name="Cano L."/>
            <person name="Hamilton J.P."/>
            <person name="Holt C."/>
            <person name="Huitema E."/>
            <person name="Raffaele S."/>
            <person name="Robideau G.P."/>
            <person name="Thines M."/>
            <person name="Win J."/>
            <person name="Zerillo M.M."/>
            <person name="Beakes G.W."/>
            <person name="Boore J.L."/>
            <person name="Busam D."/>
            <person name="Dumas B."/>
            <person name="Ferriera S."/>
            <person name="Fuerstenberg S.I."/>
            <person name="Gachon C.M."/>
            <person name="Gaulin E."/>
            <person name="Govers F."/>
            <person name="Grenville-Briggs L."/>
            <person name="Horner N."/>
            <person name="Hostetler J."/>
            <person name="Jiang R.H."/>
            <person name="Johnson J."/>
            <person name="Krajaejun T."/>
            <person name="Lin H."/>
            <person name="Meijer H.J."/>
            <person name="Moore B."/>
            <person name="Morris P."/>
            <person name="Phuntmart V."/>
            <person name="Puiu D."/>
            <person name="Shetty J."/>
            <person name="Stajich J.E."/>
            <person name="Tripathy S."/>
            <person name="Wawra S."/>
            <person name="van West P."/>
            <person name="Whitty B.R."/>
            <person name="Coutinho P.M."/>
            <person name="Henrissat B."/>
            <person name="Martin F."/>
            <person name="Thomas P.D."/>
            <person name="Tyler B.M."/>
            <person name="De Vries R.P."/>
            <person name="Kamoun S."/>
            <person name="Yandell M."/>
            <person name="Tisserat N."/>
            <person name="Buell C.R."/>
        </authorList>
    </citation>
    <scope>NUCLEOTIDE SEQUENCE</scope>
    <source>
        <strain evidence="10">DAOM:BR144</strain>
    </source>
</reference>
<dbReference type="AlphaFoldDB" id="K3WW51"/>
<keyword evidence="5" id="KW-0234">DNA repair</keyword>
<dbReference type="GO" id="GO:0008409">
    <property type="term" value="F:5'-3' exonuclease activity"/>
    <property type="evidence" value="ECO:0007669"/>
    <property type="project" value="TreeGrafter"/>
</dbReference>
<reference evidence="9" key="3">
    <citation type="submission" date="2015-02" db="UniProtKB">
        <authorList>
            <consortium name="EnsemblProtists"/>
        </authorList>
    </citation>
    <scope>IDENTIFICATION</scope>
    <source>
        <strain evidence="9">DAOM BR144</strain>
    </source>
</reference>
<dbReference type="STRING" id="431595.K3WW51"/>
<dbReference type="eggNOG" id="KOG2143">
    <property type="taxonomic scope" value="Eukaryota"/>
</dbReference>
<feature type="domain" description="VRR-NUC" evidence="7">
    <location>
        <begin position="679"/>
        <end position="733"/>
    </location>
</feature>
<dbReference type="InterPro" id="IPR033315">
    <property type="entry name" value="Fan1-like"/>
</dbReference>
<dbReference type="InParanoid" id="K3WW51"/>
<feature type="region of interest" description="Disordered" evidence="6">
    <location>
        <begin position="740"/>
        <end position="774"/>
    </location>
</feature>
<proteinExistence type="inferred from homology"/>
<evidence type="ECO:0000256" key="5">
    <source>
        <dbReference type="RuleBase" id="RU365033"/>
    </source>
</evidence>
<organism evidence="9 10">
    <name type="scientific">Globisporangium ultimum (strain ATCC 200006 / CBS 805.95 / DAOM BR144)</name>
    <name type="common">Pythium ultimum</name>
    <dbReference type="NCBI Taxonomy" id="431595"/>
    <lineage>
        <taxon>Eukaryota</taxon>
        <taxon>Sar</taxon>
        <taxon>Stramenopiles</taxon>
        <taxon>Oomycota</taxon>
        <taxon>Peronosporomycetes</taxon>
        <taxon>Pythiales</taxon>
        <taxon>Pythiaceae</taxon>
        <taxon>Globisporangium</taxon>
    </lineage>
</organism>
<evidence type="ECO:0000259" key="8">
    <source>
        <dbReference type="Pfam" id="PF21170"/>
    </source>
</evidence>
<dbReference type="PANTHER" id="PTHR15749:SF4">
    <property type="entry name" value="FANCONI-ASSOCIATED NUCLEASE 1"/>
    <property type="match status" value="1"/>
</dbReference>
<evidence type="ECO:0000256" key="4">
    <source>
        <dbReference type="ARBA" id="ARBA00022842"/>
    </source>
</evidence>
<evidence type="ECO:0000256" key="6">
    <source>
        <dbReference type="SAM" id="MobiDB-lite"/>
    </source>
</evidence>
<keyword evidence="5" id="KW-0464">Manganese</keyword>
<sequence>MEAFQTIKKTVLSQRRIDGSRIPLAKLIHQIWFESYPLPGKAKTDVMVVQMPDSYHDLFLRIHRLFYFQSSLPFSYSSSSSSSNASGKSAKEVLEMLAAKIHQEPMQWPGLMVIFKKVAYPSYEINIQHHAFSSPEAYMCFEVASRLHNIMRMFEQHLRIEIPEAPEPDLDIQWMIGDTSPKFVAFQKLIETDDDGFEMLPATDETLTDSDAIVDWQMKSWAQLRVELASMTSLDEFVQESRRCFQAFLMWTNSYAQICSSADTPVFFSKCNAGYHLARVLHRAVSLYEKHRQYQVAILLLNDLLASPFLQRKRGHWWDRLAVNLEHLKCVDQAQDACTNALHDPHVVGTDLIALSRRMRRLQKRNSVKASAQALSQQKARDRDEDNFVSLISDDEDVETSKEDGNAKEDTAILAAPLEEDYVYPREYIVGRPLNRATNEKSRFIGYDDEPCNVEQLVLQFYHSQRSPSDHERSKGGWYGVHCEGHVIGNLFGLFMWDILYASVPNVFQTPFQSSPLDFGYADVFYEARKELIEARLKQLQEDWSMAQILDDLATTWNREYGKVSRFVSWPSESYLPLHFFQLVVLACGQKQLAKLMRYMLMSKEYHRAQNGLPDLLVLRVEPKSDELSTDFPLDSQGCLDIYAFCNMTYQMNLNASIEYVKVASNDEQDAKEVEDTKAQSNLTDLLNHDDWNIQVKFVEVKGPRDSLSDKQLVWLQVLNEDVGLDALVTHVVEDDQTLQKKLKKPVAKVPTKKSTSTRNDSEPKRKTIKRQKK</sequence>
<evidence type="ECO:0000256" key="2">
    <source>
        <dbReference type="ARBA" id="ARBA00022723"/>
    </source>
</evidence>
<dbReference type="HOGENOM" id="CLU_013825_0_0_1"/>
<dbReference type="GO" id="GO:0004528">
    <property type="term" value="F:phosphodiesterase I activity"/>
    <property type="evidence" value="ECO:0007669"/>
    <property type="project" value="UniProtKB-EC"/>
</dbReference>
<name>K3WW51_GLOUD</name>
<evidence type="ECO:0000256" key="1">
    <source>
        <dbReference type="ARBA" id="ARBA00022722"/>
    </source>
</evidence>
<evidence type="ECO:0000313" key="9">
    <source>
        <dbReference type="EnsemblProtists" id="PYU1_T009199"/>
    </source>
</evidence>
<comment type="similarity">
    <text evidence="5">Belongs to the FAN1 family.</text>
</comment>
<reference evidence="10" key="2">
    <citation type="submission" date="2010-04" db="EMBL/GenBank/DDBJ databases">
        <authorList>
            <person name="Buell R."/>
            <person name="Hamilton J."/>
            <person name="Hostetler J."/>
        </authorList>
    </citation>
    <scope>NUCLEOTIDE SEQUENCE [LARGE SCALE GENOMIC DNA]</scope>
    <source>
        <strain evidence="10">DAOM:BR144</strain>
    </source>
</reference>
<dbReference type="GO" id="GO:0017108">
    <property type="term" value="F:5'-flap endonuclease activity"/>
    <property type="evidence" value="ECO:0007669"/>
    <property type="project" value="TreeGrafter"/>
</dbReference>
<keyword evidence="10" id="KW-1185">Reference proteome</keyword>
<feature type="domain" description="Fanconi-associated nuclease 1-like TPR" evidence="8">
    <location>
        <begin position="256"/>
        <end position="362"/>
    </location>
</feature>
<comment type="subcellular location">
    <subcellularLocation>
        <location evidence="5">Nucleus</location>
    </subcellularLocation>
</comment>
<comment type="catalytic activity">
    <reaction evidence="5">
        <text>Hydrolytically removes 5'-nucleotides successively from the 3'-hydroxy termini of 3'-hydroxy-terminated oligonucleotides.</text>
        <dbReference type="EC" id="3.1.4.1"/>
    </reaction>
</comment>
<dbReference type="OMA" id="IWLESYP"/>
<dbReference type="GO" id="GO:0070336">
    <property type="term" value="F:flap-structured DNA binding"/>
    <property type="evidence" value="ECO:0007669"/>
    <property type="project" value="TreeGrafter"/>
</dbReference>
<dbReference type="EMBL" id="GL376632">
    <property type="status" value="NOT_ANNOTATED_CDS"/>
    <property type="molecule type" value="Genomic_DNA"/>
</dbReference>
<accession>K3WW51</accession>